<dbReference type="SUPFAM" id="SSF53383">
    <property type="entry name" value="PLP-dependent transferases"/>
    <property type="match status" value="1"/>
</dbReference>
<gene>
    <name evidence="1" type="ORF">PS9374_06194</name>
</gene>
<keyword evidence="2" id="KW-1185">Reference proteome</keyword>
<dbReference type="InterPro" id="IPR015424">
    <property type="entry name" value="PyrdxlP-dep_Trfase"/>
</dbReference>
<evidence type="ECO:0000313" key="1">
    <source>
        <dbReference type="EMBL" id="GAT70508.1"/>
    </source>
</evidence>
<organism evidence="1 2">
    <name type="scientific">Planomonospora sphaerica</name>
    <dbReference type="NCBI Taxonomy" id="161355"/>
    <lineage>
        <taxon>Bacteria</taxon>
        <taxon>Bacillati</taxon>
        <taxon>Actinomycetota</taxon>
        <taxon>Actinomycetes</taxon>
        <taxon>Streptosporangiales</taxon>
        <taxon>Streptosporangiaceae</taxon>
        <taxon>Planomonospora</taxon>
    </lineage>
</organism>
<reference evidence="1 2" key="1">
    <citation type="journal article" date="2016" name="Genome Announc.">
        <title>Draft Genome Sequence of Planomonospora sphaerica JCM9374, a Rare Actinomycete.</title>
        <authorList>
            <person name="Dohra H."/>
            <person name="Suzuki T."/>
            <person name="Inoue Y."/>
            <person name="Kodani S."/>
        </authorList>
    </citation>
    <scope>NUCLEOTIDE SEQUENCE [LARGE SCALE GENOMIC DNA]</scope>
    <source>
        <strain evidence="1 2">JCM 9374</strain>
    </source>
</reference>
<dbReference type="RefSeq" id="WP_196468074.1">
    <property type="nucleotide sequence ID" value="NZ_BDCX01000017.1"/>
</dbReference>
<sequence>MSRAREAGIAVEPLSGYHAEPPGRPGLVIGYGAIPPERIEPGLRRLAECFRGAAR</sequence>
<evidence type="ECO:0000313" key="2">
    <source>
        <dbReference type="Proteomes" id="UP000077701"/>
    </source>
</evidence>
<dbReference type="Gene3D" id="3.90.1150.10">
    <property type="entry name" value="Aspartate Aminotransferase, domain 1"/>
    <property type="match status" value="1"/>
</dbReference>
<dbReference type="InterPro" id="IPR015422">
    <property type="entry name" value="PyrdxlP-dep_Trfase_small"/>
</dbReference>
<name>A0A171DN60_9ACTN</name>
<comment type="caution">
    <text evidence="1">The sequence shown here is derived from an EMBL/GenBank/DDBJ whole genome shotgun (WGS) entry which is preliminary data.</text>
</comment>
<dbReference type="AlphaFoldDB" id="A0A171DN60"/>
<dbReference type="EMBL" id="BDCX01000017">
    <property type="protein sequence ID" value="GAT70508.1"/>
    <property type="molecule type" value="Genomic_DNA"/>
</dbReference>
<dbReference type="Proteomes" id="UP000077701">
    <property type="component" value="Unassembled WGS sequence"/>
</dbReference>
<accession>A0A171DN60</accession>
<reference evidence="2" key="2">
    <citation type="submission" date="2016-04" db="EMBL/GenBank/DDBJ databases">
        <title>Planomonospora sphaerica JCM9374 whole genome shotgun sequence.</title>
        <authorList>
            <person name="Suzuki T."/>
            <person name="Dohra H."/>
            <person name="Kodani S."/>
        </authorList>
    </citation>
    <scope>NUCLEOTIDE SEQUENCE [LARGE SCALE GENOMIC DNA]</scope>
    <source>
        <strain evidence="2">JCM 9374</strain>
    </source>
</reference>
<protein>
    <submittedName>
        <fullName evidence="1">GntR family transcriptional regulator</fullName>
    </submittedName>
</protein>
<dbReference type="STRING" id="161355.PS9374_06194"/>
<proteinExistence type="predicted"/>